<evidence type="ECO:0000256" key="4">
    <source>
        <dbReference type="ARBA" id="ARBA00023002"/>
    </source>
</evidence>
<keyword evidence="8" id="KW-1185">Reference proteome</keyword>
<evidence type="ECO:0000313" key="7">
    <source>
        <dbReference type="EMBL" id="CAG8452834.1"/>
    </source>
</evidence>
<dbReference type="GO" id="GO:0016491">
    <property type="term" value="F:oxidoreductase activity"/>
    <property type="evidence" value="ECO:0007669"/>
    <property type="project" value="UniProtKB-KW"/>
</dbReference>
<proteinExistence type="inferred from homology"/>
<dbReference type="PANTHER" id="PTHR46056">
    <property type="entry name" value="LONG-CHAIN-ALCOHOL OXIDASE"/>
    <property type="match status" value="1"/>
</dbReference>
<sequence length="792" mass="89661">MSQLIPQISFLESRRLTDEGISNIPPPPPKPEKESNFITYLTKKKHKREAASREVRASAVELITINSLKEEIQQREATLVTLDKRLKGLESEKERANKELAEAQSQFKEYDQEVSDLGNLLIEREQTIEKLNEIVNKLKKEKSILQSELDKAKSDLKASKSVLKVREGEIRELNFSLLECAHDLQAAKTDLAATTSERDHAISEIQHQIKEREKLVQTHSNQILSLQQDLDSAQQDLRNARDELESTQTMCSAEIDATQAMCTAELEATKAKCAAELGVIRAKYAAELHSTKEEHADELEATKAQLSFFKSQLDSTKAQLSFTKSKLEWAKADLSSIKSLLDSAKSDLAATTNKYKRTVTELESTKEEINEYTNMMEFREGVTSLIISVYQEDIRNEKERSNSELEDTQDQLNKIKATYEKEKKANAKTIKQLTNQVQNLTNSQVQEKAKTYQLESENVKVRKQLEQTKTQADEYELMKEEIARLQSENVALRAAKRHEMISETPKPRPVSILSTPPESPCNSRPGSDLYNAMNESIPEHPEDSIDGSLVNNEWVTVKKRGSKGKRGSGRSRVGSRVLKAFSGTVLAELNDFEIESLLTTKIKIPIDSEKIREFGKFDLSKQDEFIELLINNLNRDLPEKSLSQLSTILTLFTMRPISFLLTGHMSPFYELNRKDREIVMQKWSKSNSIFFRSLFKVNSLILATFWSSENSSIFNSTIGYPGPDPRMNSQLFTDNKNKFPIYDFIQVPPEGLELQFDVVVVGSGAGGGVIAAQLAKAGYKVLVIEKGKYYHQ</sequence>
<protein>
    <submittedName>
        <fullName evidence="7">6636_t:CDS:1</fullName>
    </submittedName>
</protein>
<feature type="coiled-coil region" evidence="5">
    <location>
        <begin position="65"/>
        <end position="155"/>
    </location>
</feature>
<dbReference type="OrthoDB" id="2392504at2759"/>
<feature type="region of interest" description="Disordered" evidence="6">
    <location>
        <begin position="502"/>
        <end position="523"/>
    </location>
</feature>
<evidence type="ECO:0000256" key="5">
    <source>
        <dbReference type="SAM" id="Coils"/>
    </source>
</evidence>
<comment type="similarity">
    <text evidence="1">Belongs to the GMC oxidoreductase family.</text>
</comment>
<dbReference type="AlphaFoldDB" id="A0A9N8YU58"/>
<dbReference type="SUPFAM" id="SSF51905">
    <property type="entry name" value="FAD/NAD(P)-binding domain"/>
    <property type="match status" value="1"/>
</dbReference>
<comment type="caution">
    <text evidence="7">The sequence shown here is derived from an EMBL/GenBank/DDBJ whole genome shotgun (WGS) entry which is preliminary data.</text>
</comment>
<keyword evidence="4" id="KW-0560">Oxidoreductase</keyword>
<dbReference type="EMBL" id="CAJVPK010000118">
    <property type="protein sequence ID" value="CAG8452834.1"/>
    <property type="molecule type" value="Genomic_DNA"/>
</dbReference>
<evidence type="ECO:0000256" key="3">
    <source>
        <dbReference type="ARBA" id="ARBA00022827"/>
    </source>
</evidence>
<reference evidence="7" key="1">
    <citation type="submission" date="2021-06" db="EMBL/GenBank/DDBJ databases">
        <authorList>
            <person name="Kallberg Y."/>
            <person name="Tangrot J."/>
            <person name="Rosling A."/>
        </authorList>
    </citation>
    <scope>NUCLEOTIDE SEQUENCE</scope>
    <source>
        <strain evidence="7">AZ414A</strain>
    </source>
</reference>
<keyword evidence="2" id="KW-0285">Flavoprotein</keyword>
<feature type="coiled-coil region" evidence="5">
    <location>
        <begin position="348"/>
        <end position="495"/>
    </location>
</feature>
<evidence type="ECO:0000313" key="8">
    <source>
        <dbReference type="Proteomes" id="UP000789706"/>
    </source>
</evidence>
<gene>
    <name evidence="7" type="ORF">DEBURN_LOCUS2241</name>
</gene>
<dbReference type="SUPFAM" id="SSF57997">
    <property type="entry name" value="Tropomyosin"/>
    <property type="match status" value="1"/>
</dbReference>
<name>A0A9N8YU58_9GLOM</name>
<dbReference type="PANTHER" id="PTHR46056:SF12">
    <property type="entry name" value="LONG-CHAIN-ALCOHOL OXIDASE"/>
    <property type="match status" value="1"/>
</dbReference>
<dbReference type="Proteomes" id="UP000789706">
    <property type="component" value="Unassembled WGS sequence"/>
</dbReference>
<feature type="compositionally biased region" description="Polar residues" evidence="6">
    <location>
        <begin position="512"/>
        <end position="523"/>
    </location>
</feature>
<accession>A0A9N8YU58</accession>
<feature type="region of interest" description="Disordered" evidence="6">
    <location>
        <begin position="16"/>
        <end position="35"/>
    </location>
</feature>
<feature type="non-terminal residue" evidence="7">
    <location>
        <position position="1"/>
    </location>
</feature>
<dbReference type="Pfam" id="PF13450">
    <property type="entry name" value="NAD_binding_8"/>
    <property type="match status" value="1"/>
</dbReference>
<organism evidence="7 8">
    <name type="scientific">Diversispora eburnea</name>
    <dbReference type="NCBI Taxonomy" id="1213867"/>
    <lineage>
        <taxon>Eukaryota</taxon>
        <taxon>Fungi</taxon>
        <taxon>Fungi incertae sedis</taxon>
        <taxon>Mucoromycota</taxon>
        <taxon>Glomeromycotina</taxon>
        <taxon>Glomeromycetes</taxon>
        <taxon>Diversisporales</taxon>
        <taxon>Diversisporaceae</taxon>
        <taxon>Diversispora</taxon>
    </lineage>
</organism>
<dbReference type="Gene3D" id="1.10.287.1490">
    <property type="match status" value="2"/>
</dbReference>
<keyword evidence="3" id="KW-0274">FAD</keyword>
<feature type="coiled-coil region" evidence="5">
    <location>
        <begin position="216"/>
        <end position="250"/>
    </location>
</feature>
<evidence type="ECO:0000256" key="6">
    <source>
        <dbReference type="SAM" id="MobiDB-lite"/>
    </source>
</evidence>
<dbReference type="InterPro" id="IPR036188">
    <property type="entry name" value="FAD/NAD-bd_sf"/>
</dbReference>
<feature type="coiled-coil region" evidence="5">
    <location>
        <begin position="285"/>
        <end position="319"/>
    </location>
</feature>
<dbReference type="Gene3D" id="3.50.50.60">
    <property type="entry name" value="FAD/NAD(P)-binding domain"/>
    <property type="match status" value="1"/>
</dbReference>
<evidence type="ECO:0000256" key="2">
    <source>
        <dbReference type="ARBA" id="ARBA00022630"/>
    </source>
</evidence>
<keyword evidence="5" id="KW-0175">Coiled coil</keyword>
<evidence type="ECO:0000256" key="1">
    <source>
        <dbReference type="ARBA" id="ARBA00010790"/>
    </source>
</evidence>